<feature type="transmembrane region" description="Helical" evidence="6">
    <location>
        <begin position="147"/>
        <end position="170"/>
    </location>
</feature>
<feature type="transmembrane region" description="Helical" evidence="6">
    <location>
        <begin position="34"/>
        <end position="56"/>
    </location>
</feature>
<evidence type="ECO:0000313" key="8">
    <source>
        <dbReference type="EMBL" id="KAF7506028.1"/>
    </source>
</evidence>
<evidence type="ECO:0000256" key="3">
    <source>
        <dbReference type="ARBA" id="ARBA00022989"/>
    </source>
</evidence>
<keyword evidence="2 6" id="KW-0812">Transmembrane</keyword>
<dbReference type="GO" id="GO:0016020">
    <property type="term" value="C:membrane"/>
    <property type="evidence" value="ECO:0007669"/>
    <property type="project" value="UniProtKB-SubCell"/>
</dbReference>
<gene>
    <name evidence="8" type="ORF">GJ744_012275</name>
</gene>
<feature type="transmembrane region" description="Helical" evidence="6">
    <location>
        <begin position="110"/>
        <end position="135"/>
    </location>
</feature>
<evidence type="ECO:0000256" key="5">
    <source>
        <dbReference type="ARBA" id="ARBA00038359"/>
    </source>
</evidence>
<name>A0A8H7ABD5_9EURO</name>
<evidence type="ECO:0000256" key="1">
    <source>
        <dbReference type="ARBA" id="ARBA00004141"/>
    </source>
</evidence>
<keyword evidence="9" id="KW-1185">Reference proteome</keyword>
<accession>A0A8H7ABD5</accession>
<dbReference type="EMBL" id="JAACFV010000095">
    <property type="protein sequence ID" value="KAF7506028.1"/>
    <property type="molecule type" value="Genomic_DNA"/>
</dbReference>
<dbReference type="OrthoDB" id="5401779at2759"/>
<keyword evidence="4 6" id="KW-0472">Membrane</keyword>
<comment type="similarity">
    <text evidence="5">Belongs to the SAT4 family.</text>
</comment>
<keyword evidence="3 6" id="KW-1133">Transmembrane helix</keyword>
<evidence type="ECO:0000259" key="7">
    <source>
        <dbReference type="Pfam" id="PF20684"/>
    </source>
</evidence>
<dbReference type="InterPro" id="IPR052337">
    <property type="entry name" value="SAT4-like"/>
</dbReference>
<reference evidence="8" key="1">
    <citation type="submission" date="2020-02" db="EMBL/GenBank/DDBJ databases">
        <authorList>
            <person name="Palmer J.M."/>
        </authorList>
    </citation>
    <scope>NUCLEOTIDE SEQUENCE</scope>
    <source>
        <strain evidence="8">EPUS1.4</strain>
        <tissue evidence="8">Thallus</tissue>
    </source>
</reference>
<dbReference type="InterPro" id="IPR049326">
    <property type="entry name" value="Rhodopsin_dom_fungi"/>
</dbReference>
<comment type="subcellular location">
    <subcellularLocation>
        <location evidence="1">Membrane</location>
        <topology evidence="1">Multi-pass membrane protein</topology>
    </subcellularLocation>
</comment>
<protein>
    <recommendedName>
        <fullName evidence="7">Rhodopsin domain-containing protein</fullName>
    </recommendedName>
</protein>
<feature type="domain" description="Rhodopsin" evidence="7">
    <location>
        <begin position="54"/>
        <end position="290"/>
    </location>
</feature>
<evidence type="ECO:0000256" key="6">
    <source>
        <dbReference type="SAM" id="Phobius"/>
    </source>
</evidence>
<feature type="transmembrane region" description="Helical" evidence="6">
    <location>
        <begin position="229"/>
        <end position="249"/>
    </location>
</feature>
<feature type="transmembrane region" description="Helical" evidence="6">
    <location>
        <begin position="68"/>
        <end position="90"/>
    </location>
</feature>
<dbReference type="PANTHER" id="PTHR33048:SF47">
    <property type="entry name" value="INTEGRAL MEMBRANE PROTEIN-RELATED"/>
    <property type="match status" value="1"/>
</dbReference>
<dbReference type="AlphaFoldDB" id="A0A8H7ABD5"/>
<proteinExistence type="inferred from homology"/>
<feature type="transmembrane region" description="Helical" evidence="6">
    <location>
        <begin position="269"/>
        <end position="291"/>
    </location>
</feature>
<evidence type="ECO:0000313" key="9">
    <source>
        <dbReference type="Proteomes" id="UP000606974"/>
    </source>
</evidence>
<organism evidence="8 9">
    <name type="scientific">Endocarpon pusillum</name>
    <dbReference type="NCBI Taxonomy" id="364733"/>
    <lineage>
        <taxon>Eukaryota</taxon>
        <taxon>Fungi</taxon>
        <taxon>Dikarya</taxon>
        <taxon>Ascomycota</taxon>
        <taxon>Pezizomycotina</taxon>
        <taxon>Eurotiomycetes</taxon>
        <taxon>Chaetothyriomycetidae</taxon>
        <taxon>Verrucariales</taxon>
        <taxon>Verrucariaceae</taxon>
        <taxon>Endocarpon</taxon>
    </lineage>
</organism>
<dbReference type="PANTHER" id="PTHR33048">
    <property type="entry name" value="PTH11-LIKE INTEGRAL MEMBRANE PROTEIN (AFU_ORTHOLOGUE AFUA_5G11245)"/>
    <property type="match status" value="1"/>
</dbReference>
<comment type="caution">
    <text evidence="8">The sequence shown here is derived from an EMBL/GenBank/DDBJ whole genome shotgun (WGS) entry which is preliminary data.</text>
</comment>
<evidence type="ECO:0000256" key="4">
    <source>
        <dbReference type="ARBA" id="ARBA00023136"/>
    </source>
</evidence>
<feature type="transmembrane region" description="Helical" evidence="6">
    <location>
        <begin position="196"/>
        <end position="217"/>
    </location>
</feature>
<evidence type="ECO:0000256" key="2">
    <source>
        <dbReference type="ARBA" id="ARBA00022692"/>
    </source>
</evidence>
<dbReference type="Pfam" id="PF20684">
    <property type="entry name" value="Fung_rhodopsin"/>
    <property type="match status" value="1"/>
</dbReference>
<dbReference type="Proteomes" id="UP000606974">
    <property type="component" value="Unassembled WGS sequence"/>
</dbReference>
<sequence length="391" mass="42859">MAFQLPPGVDPATIPMAPPPDGQFSNFVDPPSQAATVLGTGISFGVVSLTFLVLRISTNITVTKKLGIDDYLCVLAWMLTTGYFGISAGLRRLLRHSYDIPLTWLDAAALRLYFASNFVLGPTVWASKAAILTLYLRLFGPKRWLRYASYIALIVLTLVYWSSPIIAGLFCAPRAGKPWDGEVIIRCTDARVLGPIYGSVGLAADIFLLILPLPIIFRLNLARGRKIALAAVFMMGIFAVIASIVALIYRVQIYGSDDPTWNAANTYAGVIVEAYMTIIVSCAPAMSSLWVNKISQSTSFTSFRNLITRSRTTHTTSMSDKVVSSTKNSFTGSAMNLDPRSQMSGEEQMSYMNQSKSYIEIHSVSQQFNTAKGGIHKSMRIDQSTTMRESP</sequence>